<evidence type="ECO:0000256" key="2">
    <source>
        <dbReference type="ARBA" id="ARBA00007951"/>
    </source>
</evidence>
<gene>
    <name evidence="10" type="ORF">HMPREF0647_10850</name>
</gene>
<dbReference type="GO" id="GO:0016139">
    <property type="term" value="P:glycoside catabolic process"/>
    <property type="evidence" value="ECO:0007669"/>
    <property type="project" value="TreeGrafter"/>
</dbReference>
<comment type="similarity">
    <text evidence="2">Belongs to the glycosyl hydrolase 29 family.</text>
</comment>
<feature type="signal peptide" evidence="8">
    <location>
        <begin position="1"/>
        <end position="29"/>
    </location>
</feature>
<evidence type="ECO:0000256" key="1">
    <source>
        <dbReference type="ARBA" id="ARBA00004071"/>
    </source>
</evidence>
<dbReference type="GO" id="GO:0004560">
    <property type="term" value="F:alpha-L-fucosidase activity"/>
    <property type="evidence" value="ECO:0007669"/>
    <property type="project" value="InterPro"/>
</dbReference>
<evidence type="ECO:0000259" key="9">
    <source>
        <dbReference type="Pfam" id="PF01120"/>
    </source>
</evidence>
<dbReference type="GO" id="GO:0005764">
    <property type="term" value="C:lysosome"/>
    <property type="evidence" value="ECO:0007669"/>
    <property type="project" value="TreeGrafter"/>
</dbReference>
<keyword evidence="5" id="KW-0378">Hydrolase</keyword>
<dbReference type="EMBL" id="JRNQ01000108">
    <property type="protein sequence ID" value="KGF42664.1"/>
    <property type="molecule type" value="Genomic_DNA"/>
</dbReference>
<dbReference type="InterPro" id="IPR017853">
    <property type="entry name" value="GH"/>
</dbReference>
<evidence type="ECO:0000256" key="7">
    <source>
        <dbReference type="PIRSR" id="PIRSR001092-1"/>
    </source>
</evidence>
<dbReference type="RefSeq" id="WP_036868737.1">
    <property type="nucleotide sequence ID" value="NZ_JRNQ01000108.1"/>
</dbReference>
<dbReference type="Proteomes" id="UP000029525">
    <property type="component" value="Unassembled WGS sequence"/>
</dbReference>
<name>A0A096CBN0_9BACT</name>
<dbReference type="PRINTS" id="PR00741">
    <property type="entry name" value="GLHYDRLASE29"/>
</dbReference>
<feature type="site" description="May be important for catalysis" evidence="7">
    <location>
        <position position="281"/>
    </location>
</feature>
<protein>
    <recommendedName>
        <fullName evidence="3">alpha-L-fucosidase</fullName>
        <ecNumber evidence="3">3.2.1.51</ecNumber>
    </recommendedName>
</protein>
<dbReference type="OrthoDB" id="1389336at2"/>
<dbReference type="PANTHER" id="PTHR10030:SF37">
    <property type="entry name" value="ALPHA-L-FUCOSIDASE-RELATED"/>
    <property type="match status" value="1"/>
</dbReference>
<keyword evidence="6" id="KW-0326">Glycosidase</keyword>
<feature type="domain" description="Glycoside hydrolase family 29 N-terminal" evidence="9">
    <location>
        <begin position="31"/>
        <end position="349"/>
    </location>
</feature>
<reference evidence="10 11" key="1">
    <citation type="submission" date="2014-07" db="EMBL/GenBank/DDBJ databases">
        <authorList>
            <person name="McCorrison J."/>
            <person name="Sanka R."/>
            <person name="Torralba M."/>
            <person name="Gillis M."/>
            <person name="Haft D.H."/>
            <person name="Methe B."/>
            <person name="Sutton G."/>
            <person name="Nelson K.E."/>
        </authorList>
    </citation>
    <scope>NUCLEOTIDE SEQUENCE [LARGE SCALE GENOMIC DNA]</scope>
    <source>
        <strain evidence="10 11">DNF00320</strain>
    </source>
</reference>
<evidence type="ECO:0000313" key="11">
    <source>
        <dbReference type="Proteomes" id="UP000029525"/>
    </source>
</evidence>
<evidence type="ECO:0000256" key="4">
    <source>
        <dbReference type="ARBA" id="ARBA00022729"/>
    </source>
</evidence>
<accession>A0A096CBN0</accession>
<keyword evidence="4 8" id="KW-0732">Signal</keyword>
<evidence type="ECO:0000313" key="10">
    <source>
        <dbReference type="EMBL" id="KGF42664.1"/>
    </source>
</evidence>
<dbReference type="SUPFAM" id="SSF51445">
    <property type="entry name" value="(Trans)glycosidases"/>
    <property type="match status" value="1"/>
</dbReference>
<organism evidence="10 11">
    <name type="scientific">Prevotella bivia DNF00320</name>
    <dbReference type="NCBI Taxonomy" id="1401068"/>
    <lineage>
        <taxon>Bacteria</taxon>
        <taxon>Pseudomonadati</taxon>
        <taxon>Bacteroidota</taxon>
        <taxon>Bacteroidia</taxon>
        <taxon>Bacteroidales</taxon>
        <taxon>Prevotellaceae</taxon>
        <taxon>Prevotella</taxon>
    </lineage>
</organism>
<dbReference type="InterPro" id="IPR057739">
    <property type="entry name" value="Glyco_hydro_29_N"/>
</dbReference>
<sequence>MKTFLFSHFSFLKRSALLLGSLFLGQVLSAQTSSTLEPPAPHDSAYYARMQWFDNAKLGIFIHWGIYAVDGVSESWSFFNNNVPYDKYMAQSKGFTASNYNPAEWADLIKESGAQYTVITTKHHDGMALWNTKQSKLNVVKQTPAKRDLITPFAEEVRKRGIHLGTYYSLLDWSHPDYPNHTRTSVRYDIKKDPARWQKFCKFNMAELNEVNTNWKPDLIWFDGDWEQTAEAWNAPSVIKMLRKTNPNVIINSRIQGYGDYATPEIGAPVVRPKARYWELCYTINDSWGYQQGDTNFKSKQFLLTTFVDCLSKGGNLLLDITPKADGTIPQENIDVLKAFGRWTKKHAEAIYNTRAGVPGDYFIGYTTVNPQKTTLYLYLPYKPVEKVMVKGIVNNIKDIRVVGQTEKPTYTLYNKLSWSEVPGVLYIDVPERLLDENITVLALDLEGELKVYQGEGQVVTAN</sequence>
<proteinExistence type="inferred from homology"/>
<dbReference type="EC" id="3.2.1.51" evidence="3"/>
<feature type="chain" id="PRO_5001926126" description="alpha-L-fucosidase" evidence="8">
    <location>
        <begin position="30"/>
        <end position="463"/>
    </location>
</feature>
<dbReference type="AlphaFoldDB" id="A0A096CBN0"/>
<dbReference type="Gene3D" id="3.20.20.80">
    <property type="entry name" value="Glycosidases"/>
    <property type="match status" value="1"/>
</dbReference>
<dbReference type="SMART" id="SM00812">
    <property type="entry name" value="Alpha_L_fucos"/>
    <property type="match status" value="1"/>
</dbReference>
<evidence type="ECO:0000256" key="8">
    <source>
        <dbReference type="SAM" id="SignalP"/>
    </source>
</evidence>
<dbReference type="GO" id="GO:0006004">
    <property type="term" value="P:fucose metabolic process"/>
    <property type="evidence" value="ECO:0007669"/>
    <property type="project" value="InterPro"/>
</dbReference>
<comment type="caution">
    <text evidence="10">The sequence shown here is derived from an EMBL/GenBank/DDBJ whole genome shotgun (WGS) entry which is preliminary data.</text>
</comment>
<dbReference type="Pfam" id="PF01120">
    <property type="entry name" value="Alpha_L_fucos"/>
    <property type="match status" value="1"/>
</dbReference>
<dbReference type="PANTHER" id="PTHR10030">
    <property type="entry name" value="ALPHA-L-FUCOSIDASE"/>
    <property type="match status" value="1"/>
</dbReference>
<evidence type="ECO:0000256" key="5">
    <source>
        <dbReference type="ARBA" id="ARBA00022801"/>
    </source>
</evidence>
<dbReference type="InterPro" id="IPR000933">
    <property type="entry name" value="Glyco_hydro_29"/>
</dbReference>
<evidence type="ECO:0000256" key="6">
    <source>
        <dbReference type="ARBA" id="ARBA00023295"/>
    </source>
</evidence>
<dbReference type="PIRSF" id="PIRSF001092">
    <property type="entry name" value="Alpha-L-fucosidase"/>
    <property type="match status" value="1"/>
</dbReference>
<evidence type="ECO:0000256" key="3">
    <source>
        <dbReference type="ARBA" id="ARBA00012662"/>
    </source>
</evidence>
<dbReference type="InterPro" id="IPR016286">
    <property type="entry name" value="FUC_metazoa-typ"/>
</dbReference>
<comment type="function">
    <text evidence="1">Alpha-L-fucosidase is responsible for hydrolyzing the alpha-1,6-linked fucose joined to the reducing-end N-acetylglucosamine of the carbohydrate moieties of glycoproteins.</text>
</comment>